<gene>
    <name evidence="2" type="ORF">MCBB_0840</name>
</gene>
<sequence length="395" mass="45708">MTLSTRNKPYIIPEYNLTGALLPYLTCGLQYRYQNKGTLPPSMPIQLWFGNFIHGVMEEAFLRWNEMDWKDFPWDWKTQIRDIELEIDKRMRSRGLQPPANLFCPFKEGDEGLGLCPDHDHPHKLVASIRAEAAINTWGPHLFPLIDDSEVKLKGIRDMPHYQKGTSRSNYYGITGVIDVLSSVKMDEASDKNLIIKYLHNNPAFQYKLEKLEKPEYEIIVDYKGMKRPAVPSPSWDHHDWQVLTYSWLRSMQPESQPVLVGMLFYLNELSLFKEDLKELKKDVEEGKTDIKPYADDLENILKWNPHSKVPSLSDSLKKLRSVRIIPVDYDNQRRSLTEFDAVVGEIEESIISEVNGHGIQASWKANPDKRTCDACDFRTFCRESKTGKGFPTVP</sequence>
<accession>A0A1D3L1G7</accession>
<dbReference type="InterPro" id="IPR011604">
    <property type="entry name" value="PDDEXK-like_dom_sf"/>
</dbReference>
<evidence type="ECO:0000313" key="2">
    <source>
        <dbReference type="EMBL" id="SCG85405.1"/>
    </source>
</evidence>
<dbReference type="AlphaFoldDB" id="A0A1D3L1G7"/>
<feature type="domain" description="PD-(D/E)XK endonuclease-like" evidence="1">
    <location>
        <begin position="217"/>
        <end position="383"/>
    </location>
</feature>
<protein>
    <recommendedName>
        <fullName evidence="1">PD-(D/E)XK endonuclease-like domain-containing protein</fullName>
    </recommendedName>
</protein>
<dbReference type="OrthoDB" id="75861at2157"/>
<dbReference type="EMBL" id="LT607756">
    <property type="protein sequence ID" value="SCG85405.1"/>
    <property type="molecule type" value="Genomic_DNA"/>
</dbReference>
<evidence type="ECO:0000259" key="1">
    <source>
        <dbReference type="Pfam" id="PF12705"/>
    </source>
</evidence>
<proteinExistence type="predicted"/>
<dbReference type="Proteomes" id="UP000094707">
    <property type="component" value="Chromosome I"/>
</dbReference>
<dbReference type="Pfam" id="PF12705">
    <property type="entry name" value="PDDEXK_1"/>
    <property type="match status" value="1"/>
</dbReference>
<dbReference type="STRING" id="118062.MCBB_0840"/>
<reference evidence="2 3" key="1">
    <citation type="submission" date="2016-08" db="EMBL/GenBank/DDBJ databases">
        <authorList>
            <person name="Seilhamer J.J."/>
        </authorList>
    </citation>
    <scope>NUCLEOTIDE SEQUENCE [LARGE SCALE GENOMIC DNA]</scope>
    <source>
        <strain evidence="2">Buetzberg</strain>
    </source>
</reference>
<dbReference type="PATRIC" id="fig|129848.4.peg.843"/>
<keyword evidence="3" id="KW-1185">Reference proteome</keyword>
<dbReference type="InterPro" id="IPR038726">
    <property type="entry name" value="PDDEXK_AddAB-type"/>
</dbReference>
<dbReference type="RefSeq" id="WP_071906575.1">
    <property type="nucleotide sequence ID" value="NZ_LT607756.1"/>
</dbReference>
<organism evidence="2 3">
    <name type="scientific">Methanobacterium congolense</name>
    <dbReference type="NCBI Taxonomy" id="118062"/>
    <lineage>
        <taxon>Archaea</taxon>
        <taxon>Methanobacteriati</taxon>
        <taxon>Methanobacteriota</taxon>
        <taxon>Methanomada group</taxon>
        <taxon>Methanobacteria</taxon>
        <taxon>Methanobacteriales</taxon>
        <taxon>Methanobacteriaceae</taxon>
        <taxon>Methanobacterium</taxon>
    </lineage>
</organism>
<evidence type="ECO:0000313" key="3">
    <source>
        <dbReference type="Proteomes" id="UP000094707"/>
    </source>
</evidence>
<dbReference type="GeneID" id="30411691"/>
<dbReference type="KEGG" id="mcub:MCBB_0840"/>
<dbReference type="Gene3D" id="3.90.320.10">
    <property type="match status" value="1"/>
</dbReference>
<name>A0A1D3L1G7_9EURY</name>